<evidence type="ECO:0000313" key="2">
    <source>
        <dbReference type="Proteomes" id="UP000237271"/>
    </source>
</evidence>
<gene>
    <name evidence="1" type="ORF">PHPALM_11369</name>
</gene>
<comment type="caution">
    <text evidence="1">The sequence shown here is derived from an EMBL/GenBank/DDBJ whole genome shotgun (WGS) entry which is preliminary data.</text>
</comment>
<accession>A0A2P4Y2G1</accession>
<organism evidence="1 2">
    <name type="scientific">Phytophthora palmivora</name>
    <dbReference type="NCBI Taxonomy" id="4796"/>
    <lineage>
        <taxon>Eukaryota</taxon>
        <taxon>Sar</taxon>
        <taxon>Stramenopiles</taxon>
        <taxon>Oomycota</taxon>
        <taxon>Peronosporomycetes</taxon>
        <taxon>Peronosporales</taxon>
        <taxon>Peronosporaceae</taxon>
        <taxon>Phytophthora</taxon>
    </lineage>
</organism>
<dbReference type="EMBL" id="NCKW01006379">
    <property type="protein sequence ID" value="POM71992.1"/>
    <property type="molecule type" value="Genomic_DNA"/>
</dbReference>
<evidence type="ECO:0000313" key="1">
    <source>
        <dbReference type="EMBL" id="POM71992.1"/>
    </source>
</evidence>
<protein>
    <submittedName>
        <fullName evidence="1">Uncharacterized protein</fullName>
    </submittedName>
</protein>
<keyword evidence="2" id="KW-1185">Reference proteome</keyword>
<reference evidence="1 2" key="1">
    <citation type="journal article" date="2017" name="Genome Biol. Evol.">
        <title>Phytophthora megakarya and P. palmivora, closely related causal agents of cacao black pod rot, underwent increases in genome sizes and gene numbers by different mechanisms.</title>
        <authorList>
            <person name="Ali S.S."/>
            <person name="Shao J."/>
            <person name="Lary D.J."/>
            <person name="Kronmiller B."/>
            <person name="Shen D."/>
            <person name="Strem M.D."/>
            <person name="Amoako-Attah I."/>
            <person name="Akrofi A.Y."/>
            <person name="Begoude B.A."/>
            <person name="Ten Hoopen G.M."/>
            <person name="Coulibaly K."/>
            <person name="Kebe B.I."/>
            <person name="Melnick R.L."/>
            <person name="Guiltinan M.J."/>
            <person name="Tyler B.M."/>
            <person name="Meinhardt L.W."/>
            <person name="Bailey B.A."/>
        </authorList>
    </citation>
    <scope>NUCLEOTIDE SEQUENCE [LARGE SCALE GENOMIC DNA]</scope>
    <source>
        <strain evidence="2">sbr112.9</strain>
    </source>
</reference>
<name>A0A2P4Y2G1_9STRA</name>
<sequence length="66" mass="7339">MGNTPGRLRVSERMHVITELDLLSGESKPTHNERATLSFDSRSEVSILDSTFARKGGCYIGDSQRQ</sequence>
<dbReference type="AlphaFoldDB" id="A0A2P4Y2G1"/>
<dbReference type="Proteomes" id="UP000237271">
    <property type="component" value="Unassembled WGS sequence"/>
</dbReference>
<proteinExistence type="predicted"/>